<organism evidence="1 2">
    <name type="scientific">Lacihabitans soyangensis</name>
    <dbReference type="NCBI Taxonomy" id="869394"/>
    <lineage>
        <taxon>Bacteria</taxon>
        <taxon>Pseudomonadati</taxon>
        <taxon>Bacteroidota</taxon>
        <taxon>Cytophagia</taxon>
        <taxon>Cytophagales</taxon>
        <taxon>Leadbetterellaceae</taxon>
        <taxon>Lacihabitans</taxon>
    </lineage>
</organism>
<sequence>MLDDSSIKNYYDFEFQDGNDKSYFFETKNGYFYQIKFKESSYLFSPIKTISPNSFEFVVDLVYPQGNSKVILDSVIPSTVAAIFKDFFKSNGLGTVVYIIDSSDSRQSARKRKFDSWVELFKGDDFFKVDAEIIDLEKNKIYSSLIIKTDNPNFNEIIKYFGSLSSTYSK</sequence>
<dbReference type="AlphaFoldDB" id="A0AAE3H6L9"/>
<dbReference type="RefSeq" id="WP_255039952.1">
    <property type="nucleotide sequence ID" value="NZ_RJUF01000198.1"/>
</dbReference>
<dbReference type="Proteomes" id="UP001204144">
    <property type="component" value="Unassembled WGS sequence"/>
</dbReference>
<evidence type="ECO:0000313" key="1">
    <source>
        <dbReference type="EMBL" id="MCP9766249.1"/>
    </source>
</evidence>
<evidence type="ECO:0000313" key="2">
    <source>
        <dbReference type="Proteomes" id="UP001204144"/>
    </source>
</evidence>
<name>A0AAE3H6L9_9BACT</name>
<accession>A0AAE3H6L9</accession>
<dbReference type="InterPro" id="IPR046167">
    <property type="entry name" value="DUF6169"/>
</dbReference>
<reference evidence="1 2" key="1">
    <citation type="submission" date="2018-11" db="EMBL/GenBank/DDBJ databases">
        <title>Novel bacteria species description.</title>
        <authorList>
            <person name="Han J.-H."/>
        </authorList>
    </citation>
    <scope>NUCLEOTIDE SEQUENCE [LARGE SCALE GENOMIC DNA]</scope>
    <source>
        <strain evidence="1 2">KCTC23259</strain>
    </source>
</reference>
<dbReference type="Pfam" id="PF19666">
    <property type="entry name" value="DUF6169"/>
    <property type="match status" value="1"/>
</dbReference>
<keyword evidence="2" id="KW-1185">Reference proteome</keyword>
<comment type="caution">
    <text evidence="1">The sequence shown here is derived from an EMBL/GenBank/DDBJ whole genome shotgun (WGS) entry which is preliminary data.</text>
</comment>
<protein>
    <submittedName>
        <fullName evidence="1">Uncharacterized protein</fullName>
    </submittedName>
</protein>
<proteinExistence type="predicted"/>
<gene>
    <name evidence="1" type="ORF">EGI31_25200</name>
</gene>
<dbReference type="EMBL" id="RJUF01000198">
    <property type="protein sequence ID" value="MCP9766249.1"/>
    <property type="molecule type" value="Genomic_DNA"/>
</dbReference>